<reference evidence="2" key="1">
    <citation type="journal article" date="2019" name="Int. J. Syst. Evol. Microbiol.">
        <title>The Global Catalogue of Microorganisms (GCM) 10K type strain sequencing project: providing services to taxonomists for standard genome sequencing and annotation.</title>
        <authorList>
            <consortium name="The Broad Institute Genomics Platform"/>
            <consortium name="The Broad Institute Genome Sequencing Center for Infectious Disease"/>
            <person name="Wu L."/>
            <person name="Ma J."/>
        </authorList>
    </citation>
    <scope>NUCLEOTIDE SEQUENCE [LARGE SCALE GENOMIC DNA]</scope>
    <source>
        <strain evidence="2">IBRC-M 10908</strain>
    </source>
</reference>
<dbReference type="RefSeq" id="WP_380621416.1">
    <property type="nucleotide sequence ID" value="NZ_JBHSDK010000015.1"/>
</dbReference>
<dbReference type="Proteomes" id="UP001595823">
    <property type="component" value="Unassembled WGS sequence"/>
</dbReference>
<accession>A0ABV8TZP5</accession>
<name>A0ABV8TZP5_9ACTN</name>
<evidence type="ECO:0000313" key="2">
    <source>
        <dbReference type="Proteomes" id="UP001595823"/>
    </source>
</evidence>
<dbReference type="EMBL" id="JBHSDK010000015">
    <property type="protein sequence ID" value="MFC4336006.1"/>
    <property type="molecule type" value="Genomic_DNA"/>
</dbReference>
<comment type="caution">
    <text evidence="1">The sequence shown here is derived from an EMBL/GenBank/DDBJ whole genome shotgun (WGS) entry which is preliminary data.</text>
</comment>
<protein>
    <submittedName>
        <fullName evidence="1">Uncharacterized protein</fullName>
    </submittedName>
</protein>
<proteinExistence type="predicted"/>
<evidence type="ECO:0000313" key="1">
    <source>
        <dbReference type="EMBL" id="MFC4336006.1"/>
    </source>
</evidence>
<sequence length="139" mass="14663">MSNTGYTMALTVELPEGVSATFTGSLDEVAGGIAVFFDLDEEALNQPVASMVVRAAQTARATAKLVAEFDATEVAPEPVQDSLLGGVNSLYEAVEKATGKKSLDALWRSNAEAFKSDKGLASAWKVKARALQSQAQPLR</sequence>
<gene>
    <name evidence="1" type="ORF">ACFPET_12405</name>
</gene>
<organism evidence="1 2">
    <name type="scientific">Salininema proteolyticum</name>
    <dbReference type="NCBI Taxonomy" id="1607685"/>
    <lineage>
        <taxon>Bacteria</taxon>
        <taxon>Bacillati</taxon>
        <taxon>Actinomycetota</taxon>
        <taxon>Actinomycetes</taxon>
        <taxon>Glycomycetales</taxon>
        <taxon>Glycomycetaceae</taxon>
        <taxon>Salininema</taxon>
    </lineage>
</organism>
<keyword evidence="2" id="KW-1185">Reference proteome</keyword>